<dbReference type="Proteomes" id="UP001060895">
    <property type="component" value="Unassembled WGS sequence"/>
</dbReference>
<reference evidence="1" key="1">
    <citation type="submission" date="2013-04" db="EMBL/GenBank/DDBJ databases">
        <title>The genome sequencing project of 58 acetic acid bacteria.</title>
        <authorList>
            <person name="Okamoto-Kainuma A."/>
            <person name="Ishikawa M."/>
            <person name="Umino S."/>
            <person name="Koizumi Y."/>
            <person name="Shiwa Y."/>
            <person name="Yoshikawa H."/>
            <person name="Matsutani M."/>
            <person name="Matsushita K."/>
        </authorList>
    </citation>
    <scope>NUCLEOTIDE SEQUENCE</scope>
    <source>
        <strain evidence="1">DSM 12717</strain>
    </source>
</reference>
<gene>
    <name evidence="1" type="ORF">AA12717_0665</name>
</gene>
<name>A0ABQ0P3L3_9PROT</name>
<comment type="caution">
    <text evidence="1">The sequence shown here is derived from an EMBL/GenBank/DDBJ whole genome shotgun (WGS) entry which is preliminary data.</text>
</comment>
<proteinExistence type="predicted"/>
<evidence type="ECO:0000313" key="1">
    <source>
        <dbReference type="EMBL" id="GBQ20750.1"/>
    </source>
</evidence>
<sequence length="128" mass="13174">MPVTTTFSVAGEESCADATLAAPARTDALTEGAVAAGIAAPGPAATGATGAATRVDRAALDGFAALAVRTWGLCGVCAAGCALWAKAEEDITPLMAVKARRRTFFRRKVRVVIGFICRSPMDFSRILT</sequence>
<dbReference type="EMBL" id="BAQP01000026">
    <property type="protein sequence ID" value="GBQ20750.1"/>
    <property type="molecule type" value="Genomic_DNA"/>
</dbReference>
<keyword evidence="2" id="KW-1185">Reference proteome</keyword>
<protein>
    <submittedName>
        <fullName evidence="1">Uncharacterized protein</fullName>
    </submittedName>
</protein>
<evidence type="ECO:0000313" key="2">
    <source>
        <dbReference type="Proteomes" id="UP001060895"/>
    </source>
</evidence>
<accession>A0ABQ0P3L3</accession>
<organism evidence="1 2">
    <name type="scientific">Gluconacetobacter sacchari DSM 12717</name>
    <dbReference type="NCBI Taxonomy" id="1307940"/>
    <lineage>
        <taxon>Bacteria</taxon>
        <taxon>Pseudomonadati</taxon>
        <taxon>Pseudomonadota</taxon>
        <taxon>Alphaproteobacteria</taxon>
        <taxon>Acetobacterales</taxon>
        <taxon>Acetobacteraceae</taxon>
        <taxon>Gluconacetobacter</taxon>
    </lineage>
</organism>